<evidence type="ECO:0000256" key="3">
    <source>
        <dbReference type="ARBA" id="ARBA00022670"/>
    </source>
</evidence>
<feature type="signal peptide" evidence="10">
    <location>
        <begin position="1"/>
        <end position="18"/>
    </location>
</feature>
<dbReference type="Proteomes" id="UP000305067">
    <property type="component" value="Unassembled WGS sequence"/>
</dbReference>
<evidence type="ECO:0000256" key="1">
    <source>
        <dbReference type="ARBA" id="ARBA00001913"/>
    </source>
</evidence>
<evidence type="ECO:0000256" key="9">
    <source>
        <dbReference type="PROSITE-ProRule" id="PRU01032"/>
    </source>
</evidence>
<proteinExistence type="predicted"/>
<dbReference type="OrthoDB" id="409122at2759"/>
<dbReference type="GO" id="GO:0046872">
    <property type="term" value="F:metal ion binding"/>
    <property type="evidence" value="ECO:0007669"/>
    <property type="project" value="UniProtKB-KW"/>
</dbReference>
<dbReference type="AlphaFoldDB" id="A0A5C3QLX3"/>
<dbReference type="PROSITE" id="PS51695">
    <property type="entry name" value="SEDOLISIN"/>
    <property type="match status" value="1"/>
</dbReference>
<evidence type="ECO:0000256" key="4">
    <source>
        <dbReference type="ARBA" id="ARBA00022723"/>
    </source>
</evidence>
<feature type="chain" id="PRO_5022848434" evidence="10">
    <location>
        <begin position="19"/>
        <end position="558"/>
    </location>
</feature>
<name>A0A5C3QLX3_9AGAR</name>
<keyword evidence="5" id="KW-0378">Hydrolase</keyword>
<dbReference type="GO" id="GO:0004252">
    <property type="term" value="F:serine-type endopeptidase activity"/>
    <property type="evidence" value="ECO:0007669"/>
    <property type="project" value="InterPro"/>
</dbReference>
<keyword evidence="10" id="KW-0732">Signal</keyword>
<dbReference type="SUPFAM" id="SSF52743">
    <property type="entry name" value="Subtilisin-like"/>
    <property type="match status" value="1"/>
</dbReference>
<keyword evidence="6" id="KW-0720">Serine protease</keyword>
<comment type="cofactor">
    <cofactor evidence="1">
        <name>Ca(2+)</name>
        <dbReference type="ChEBI" id="CHEBI:29108"/>
    </cofactor>
</comment>
<dbReference type="PANTHER" id="PTHR14218:SF15">
    <property type="entry name" value="TRIPEPTIDYL-PEPTIDASE 1"/>
    <property type="match status" value="1"/>
</dbReference>
<keyword evidence="7" id="KW-0106">Calcium</keyword>
<dbReference type="Gene3D" id="3.40.50.200">
    <property type="entry name" value="Peptidase S8/S53 domain"/>
    <property type="match status" value="1"/>
</dbReference>
<evidence type="ECO:0000256" key="8">
    <source>
        <dbReference type="ARBA" id="ARBA00023145"/>
    </source>
</evidence>
<evidence type="ECO:0000256" key="2">
    <source>
        <dbReference type="ARBA" id="ARBA00004239"/>
    </source>
</evidence>
<keyword evidence="8" id="KW-0865">Zymogen</keyword>
<evidence type="ECO:0000313" key="12">
    <source>
        <dbReference type="EMBL" id="TFL02170.1"/>
    </source>
</evidence>
<protein>
    <submittedName>
        <fullName evidence="12">Pro-kumamolisin, activation domain-containing protein</fullName>
    </submittedName>
</protein>
<dbReference type="Pfam" id="PF09286">
    <property type="entry name" value="Pro-kuma_activ"/>
    <property type="match status" value="1"/>
</dbReference>
<evidence type="ECO:0000259" key="11">
    <source>
        <dbReference type="PROSITE" id="PS51695"/>
    </source>
</evidence>
<dbReference type="EMBL" id="ML178823">
    <property type="protein sequence ID" value="TFL02170.1"/>
    <property type="molecule type" value="Genomic_DNA"/>
</dbReference>
<dbReference type="SUPFAM" id="SSF54897">
    <property type="entry name" value="Protease propeptides/inhibitors"/>
    <property type="match status" value="1"/>
</dbReference>
<dbReference type="InterPro" id="IPR030400">
    <property type="entry name" value="Sedolisin_dom"/>
</dbReference>
<comment type="caution">
    <text evidence="9">Lacks conserved residue(s) required for the propagation of feature annotation.</text>
</comment>
<comment type="subcellular location">
    <subcellularLocation>
        <location evidence="2">Secreted</location>
        <location evidence="2">Extracellular space</location>
    </subcellularLocation>
</comment>
<dbReference type="GO" id="GO:0006508">
    <property type="term" value="P:proteolysis"/>
    <property type="evidence" value="ECO:0007669"/>
    <property type="project" value="UniProtKB-KW"/>
</dbReference>
<keyword evidence="4" id="KW-0479">Metal-binding</keyword>
<evidence type="ECO:0000256" key="6">
    <source>
        <dbReference type="ARBA" id="ARBA00022825"/>
    </source>
</evidence>
<accession>A0A5C3QLX3</accession>
<evidence type="ECO:0000256" key="5">
    <source>
        <dbReference type="ARBA" id="ARBA00022801"/>
    </source>
</evidence>
<dbReference type="CDD" id="cd11377">
    <property type="entry name" value="Pro-peptidase_S53"/>
    <property type="match status" value="1"/>
</dbReference>
<dbReference type="STRING" id="1884261.A0A5C3QLX3"/>
<keyword evidence="13" id="KW-1185">Reference proteome</keyword>
<evidence type="ECO:0000256" key="10">
    <source>
        <dbReference type="SAM" id="SignalP"/>
    </source>
</evidence>
<dbReference type="InterPro" id="IPR015366">
    <property type="entry name" value="S53_propep"/>
</dbReference>
<dbReference type="InterPro" id="IPR050819">
    <property type="entry name" value="Tripeptidyl-peptidase_I"/>
</dbReference>
<dbReference type="CDD" id="cd04056">
    <property type="entry name" value="Peptidases_S53"/>
    <property type="match status" value="1"/>
</dbReference>
<dbReference type="GO" id="GO:0005576">
    <property type="term" value="C:extracellular region"/>
    <property type="evidence" value="ECO:0007669"/>
    <property type="project" value="UniProtKB-SubCell"/>
</dbReference>
<feature type="domain" description="Peptidase S53" evidence="11">
    <location>
        <begin position="195"/>
        <end position="558"/>
    </location>
</feature>
<dbReference type="PANTHER" id="PTHR14218">
    <property type="entry name" value="PROTEASE S8 TRIPEPTIDYL PEPTIDASE I CLN2"/>
    <property type="match status" value="1"/>
</dbReference>
<evidence type="ECO:0000256" key="7">
    <source>
        <dbReference type="ARBA" id="ARBA00022837"/>
    </source>
</evidence>
<organism evidence="12 13">
    <name type="scientific">Pterulicium gracile</name>
    <dbReference type="NCBI Taxonomy" id="1884261"/>
    <lineage>
        <taxon>Eukaryota</taxon>
        <taxon>Fungi</taxon>
        <taxon>Dikarya</taxon>
        <taxon>Basidiomycota</taxon>
        <taxon>Agaricomycotina</taxon>
        <taxon>Agaricomycetes</taxon>
        <taxon>Agaricomycetidae</taxon>
        <taxon>Agaricales</taxon>
        <taxon>Pleurotineae</taxon>
        <taxon>Pterulaceae</taxon>
        <taxon>Pterulicium</taxon>
    </lineage>
</organism>
<evidence type="ECO:0000313" key="13">
    <source>
        <dbReference type="Proteomes" id="UP000305067"/>
    </source>
</evidence>
<sequence>MISSRFILLATLISTALANPLLPQQRSDLPEGFNAVGSPSQDESITFRIALTQRDFPGLEKALYAAATPGSPQYGQYLSKDQVNDYASPSEEAVASVSSWLESQGLSPSSLSPSGDWITVQATVRQANRLLQAEFKRYEAEGLDGPVVRTLSYTIPDMVKDHIAAMHPTTADEGNAIPPSCVRGSDKDPVEITRPYSLPCRFDLYGIPYTALGSSVEGNDLWMSGYNNGFANKNLTKAYLQDWRPELVDRDMFGLVTITGGLNNQIPGGAGLFVTAAVTTAMSTAVNTPVTFMSVGTDKSDDALVWFIDQANYLLGLDSPPKVLVGDWPLSEFFEDAALARSLCNSYGQLAARGVTILFPTQSHGVGLTTSTWPGSQCPKFYSSFPASCPYVTAVGASSISDDSTSEEVDPRNSGGFSELFSRPAYQDAAVPRYLEALETGIYDGLYNPSGRGTPDVALHQYWAMTPEDGYGIGSTSFSVSFFGSIIALLNEELLSAGKPHLGFLNPFIYQNLDAFNDFITGNNPGCGTQGFNATTGWDPVSGAGSPNYAKLRAAVGL</sequence>
<reference evidence="12 13" key="1">
    <citation type="journal article" date="2019" name="Nat. Ecol. Evol.">
        <title>Megaphylogeny resolves global patterns of mushroom evolution.</title>
        <authorList>
            <person name="Varga T."/>
            <person name="Krizsan K."/>
            <person name="Foldi C."/>
            <person name="Dima B."/>
            <person name="Sanchez-Garcia M."/>
            <person name="Sanchez-Ramirez S."/>
            <person name="Szollosi G.J."/>
            <person name="Szarkandi J.G."/>
            <person name="Papp V."/>
            <person name="Albert L."/>
            <person name="Andreopoulos W."/>
            <person name="Angelini C."/>
            <person name="Antonin V."/>
            <person name="Barry K.W."/>
            <person name="Bougher N.L."/>
            <person name="Buchanan P."/>
            <person name="Buyck B."/>
            <person name="Bense V."/>
            <person name="Catcheside P."/>
            <person name="Chovatia M."/>
            <person name="Cooper J."/>
            <person name="Damon W."/>
            <person name="Desjardin D."/>
            <person name="Finy P."/>
            <person name="Geml J."/>
            <person name="Haridas S."/>
            <person name="Hughes K."/>
            <person name="Justo A."/>
            <person name="Karasinski D."/>
            <person name="Kautmanova I."/>
            <person name="Kiss B."/>
            <person name="Kocsube S."/>
            <person name="Kotiranta H."/>
            <person name="LaButti K.M."/>
            <person name="Lechner B.E."/>
            <person name="Liimatainen K."/>
            <person name="Lipzen A."/>
            <person name="Lukacs Z."/>
            <person name="Mihaltcheva S."/>
            <person name="Morgado L.N."/>
            <person name="Niskanen T."/>
            <person name="Noordeloos M.E."/>
            <person name="Ohm R.A."/>
            <person name="Ortiz-Santana B."/>
            <person name="Ovrebo C."/>
            <person name="Racz N."/>
            <person name="Riley R."/>
            <person name="Savchenko A."/>
            <person name="Shiryaev A."/>
            <person name="Soop K."/>
            <person name="Spirin V."/>
            <person name="Szebenyi C."/>
            <person name="Tomsovsky M."/>
            <person name="Tulloss R.E."/>
            <person name="Uehling J."/>
            <person name="Grigoriev I.V."/>
            <person name="Vagvolgyi C."/>
            <person name="Papp T."/>
            <person name="Martin F.M."/>
            <person name="Miettinen O."/>
            <person name="Hibbett D.S."/>
            <person name="Nagy L.G."/>
        </authorList>
    </citation>
    <scope>NUCLEOTIDE SEQUENCE [LARGE SCALE GENOMIC DNA]</scope>
    <source>
        <strain evidence="12 13">CBS 309.79</strain>
    </source>
</reference>
<keyword evidence="3" id="KW-0645">Protease</keyword>
<dbReference type="GO" id="GO:0008240">
    <property type="term" value="F:tripeptidyl-peptidase activity"/>
    <property type="evidence" value="ECO:0007669"/>
    <property type="project" value="TreeGrafter"/>
</dbReference>
<gene>
    <name evidence="12" type="ORF">BDV98DRAFT_547793</name>
</gene>
<dbReference type="SMART" id="SM00944">
    <property type="entry name" value="Pro-kuma_activ"/>
    <property type="match status" value="1"/>
</dbReference>
<dbReference type="InterPro" id="IPR036852">
    <property type="entry name" value="Peptidase_S8/S53_dom_sf"/>
</dbReference>